<organism evidence="1">
    <name type="scientific">Candidatus Kentrum sp. FW</name>
    <dbReference type="NCBI Taxonomy" id="2126338"/>
    <lineage>
        <taxon>Bacteria</taxon>
        <taxon>Pseudomonadati</taxon>
        <taxon>Pseudomonadota</taxon>
        <taxon>Gammaproteobacteria</taxon>
        <taxon>Candidatus Kentrum</taxon>
    </lineage>
</organism>
<dbReference type="EMBL" id="CAADFD010000002">
    <property type="protein sequence ID" value="VFJ47254.1"/>
    <property type="molecule type" value="Genomic_DNA"/>
</dbReference>
<dbReference type="Pfam" id="PF12441">
    <property type="entry name" value="CopG_antitoxin"/>
    <property type="match status" value="1"/>
</dbReference>
<dbReference type="AlphaFoldDB" id="A0A450S5S7"/>
<name>A0A450S5S7_9GAMM</name>
<evidence type="ECO:0000313" key="1">
    <source>
        <dbReference type="EMBL" id="VFJ47254.1"/>
    </source>
</evidence>
<protein>
    <submittedName>
        <fullName evidence="1">Predicted DNA binding protein, CopG/RHH family</fullName>
    </submittedName>
</protein>
<dbReference type="InterPro" id="IPR022148">
    <property type="entry name" value="CopG_antitoxin"/>
</dbReference>
<sequence>MEKHYLDDEERDLMESVERGEWISVKNLDREIENHRQYAHNTLRKDKRVNIRISSRDLEALQTKAVEDGIPYQTLMASVLHRFVAGRLKEA</sequence>
<accession>A0A450S5S7</accession>
<reference evidence="1" key="1">
    <citation type="submission" date="2019-02" db="EMBL/GenBank/DDBJ databases">
        <authorList>
            <person name="Gruber-Vodicka R. H."/>
            <person name="Seah K. B. B."/>
        </authorList>
    </citation>
    <scope>NUCLEOTIDE SEQUENCE</scope>
    <source>
        <strain evidence="1">BECK_BZ106</strain>
    </source>
</reference>
<proteinExistence type="predicted"/>
<gene>
    <name evidence="1" type="ORF">BECKFW1821B_GA0114236_100210</name>
</gene>